<dbReference type="SUPFAM" id="SSF46689">
    <property type="entry name" value="Homeodomain-like"/>
    <property type="match status" value="1"/>
</dbReference>
<dbReference type="InterPro" id="IPR050204">
    <property type="entry name" value="AraC_XylS_family_regulators"/>
</dbReference>
<keyword evidence="6" id="KW-1185">Reference proteome</keyword>
<dbReference type="AlphaFoldDB" id="A0A291GWL9"/>
<dbReference type="GO" id="GO:0003700">
    <property type="term" value="F:DNA-binding transcription factor activity"/>
    <property type="evidence" value="ECO:0007669"/>
    <property type="project" value="InterPro"/>
</dbReference>
<dbReference type="SMART" id="SM00342">
    <property type="entry name" value="HTH_ARAC"/>
    <property type="match status" value="1"/>
</dbReference>
<dbReference type="OrthoDB" id="2559672at2"/>
<dbReference type="Pfam" id="PF12833">
    <property type="entry name" value="HTH_18"/>
    <property type="match status" value="1"/>
</dbReference>
<feature type="domain" description="HTH araC/xylS-type" evidence="4">
    <location>
        <begin position="187"/>
        <end position="268"/>
    </location>
</feature>
<evidence type="ECO:0000313" key="5">
    <source>
        <dbReference type="EMBL" id="ATG54615.1"/>
    </source>
</evidence>
<reference evidence="5 6" key="1">
    <citation type="journal article" date="2014" name="Int. J. Syst. Evol. Microbiol.">
        <title>Brachybacterium ginsengisoli sp. nov., isolated from soil of a ginseng field.</title>
        <authorList>
            <person name="Hoang V.A."/>
            <person name="Kim Y.J."/>
            <person name="Nguyen N.L."/>
            <person name="Yang D.C."/>
        </authorList>
    </citation>
    <scope>NUCLEOTIDE SEQUENCE [LARGE SCALE GENOMIC DNA]</scope>
    <source>
        <strain evidence="5 6">DCY80</strain>
    </source>
</reference>
<dbReference type="Proteomes" id="UP000217889">
    <property type="component" value="Chromosome"/>
</dbReference>
<dbReference type="InterPro" id="IPR046532">
    <property type="entry name" value="DUF6597"/>
</dbReference>
<dbReference type="EMBL" id="CP023564">
    <property type="protein sequence ID" value="ATG54615.1"/>
    <property type="molecule type" value="Genomic_DNA"/>
</dbReference>
<name>A0A291GWL9_9MICO</name>
<dbReference type="Pfam" id="PF20240">
    <property type="entry name" value="DUF6597"/>
    <property type="match status" value="1"/>
</dbReference>
<evidence type="ECO:0000256" key="2">
    <source>
        <dbReference type="ARBA" id="ARBA00023125"/>
    </source>
</evidence>
<keyword evidence="3" id="KW-0804">Transcription</keyword>
<organism evidence="5 6">
    <name type="scientific">Brachybacterium ginsengisoli</name>
    <dbReference type="NCBI Taxonomy" id="1331682"/>
    <lineage>
        <taxon>Bacteria</taxon>
        <taxon>Bacillati</taxon>
        <taxon>Actinomycetota</taxon>
        <taxon>Actinomycetes</taxon>
        <taxon>Micrococcales</taxon>
        <taxon>Dermabacteraceae</taxon>
        <taxon>Brachybacterium</taxon>
    </lineage>
</organism>
<protein>
    <submittedName>
        <fullName evidence="5">Transcriptional regulator</fullName>
    </submittedName>
</protein>
<dbReference type="KEGG" id="bgg:CFK41_07450"/>
<dbReference type="GO" id="GO:0043565">
    <property type="term" value="F:sequence-specific DNA binding"/>
    <property type="evidence" value="ECO:0007669"/>
    <property type="project" value="InterPro"/>
</dbReference>
<dbReference type="PANTHER" id="PTHR46796">
    <property type="entry name" value="HTH-TYPE TRANSCRIPTIONAL ACTIVATOR RHAS-RELATED"/>
    <property type="match status" value="1"/>
</dbReference>
<evidence type="ECO:0000259" key="4">
    <source>
        <dbReference type="PROSITE" id="PS01124"/>
    </source>
</evidence>
<evidence type="ECO:0000256" key="1">
    <source>
        <dbReference type="ARBA" id="ARBA00023015"/>
    </source>
</evidence>
<sequence>MLGHVLRPDELLRHSRYDHAEPAPALRRWVERYWSVTWQLPPGQERVASTLDDPGIHLTHEWGGVRRAGAGGAGDWITGPVARGRFDVTQHGAGGVVGVRFRLGGTTAFTTAAPSEIRDRTVRAADWFRRGDLVLPDLPDLPDTATAAATAFDSWLLALEPREAPGFAEFTQILGLLDDPAVTGTAELERRSGHGTRTLQRRFHRFLGVGPKRMILRARVIDAVAAIDRGDRRSLGELAHDLGWYDQPHFDRDFRAVTGTAPSAYARTAAVRGPILGL</sequence>
<dbReference type="InterPro" id="IPR009057">
    <property type="entry name" value="Homeodomain-like_sf"/>
</dbReference>
<keyword evidence="1" id="KW-0805">Transcription regulation</keyword>
<dbReference type="Gene3D" id="1.10.10.60">
    <property type="entry name" value="Homeodomain-like"/>
    <property type="match status" value="1"/>
</dbReference>
<keyword evidence="2" id="KW-0238">DNA-binding</keyword>
<gene>
    <name evidence="5" type="ORF">CFK41_07450</name>
</gene>
<accession>A0A291GWL9</accession>
<dbReference type="InterPro" id="IPR018060">
    <property type="entry name" value="HTH_AraC"/>
</dbReference>
<dbReference type="PROSITE" id="PS01124">
    <property type="entry name" value="HTH_ARAC_FAMILY_2"/>
    <property type="match status" value="1"/>
</dbReference>
<evidence type="ECO:0000256" key="3">
    <source>
        <dbReference type="ARBA" id="ARBA00023163"/>
    </source>
</evidence>
<proteinExistence type="predicted"/>
<evidence type="ECO:0000313" key="6">
    <source>
        <dbReference type="Proteomes" id="UP000217889"/>
    </source>
</evidence>